<evidence type="ECO:0000313" key="2">
    <source>
        <dbReference type="Proteomes" id="UP000031443"/>
    </source>
</evidence>
<sequence length="113" mass="12143">MWPALFKEAQQESGRCEQLLSWSEKPWQSNTGAKNIKAEIKLLSKTAAAEPSGSAVHNLHLYFGDPRCSPLSSILFRTLPSGNAHCSGLIPFWGFGVISSPQSAPVVMAGCSP</sequence>
<gene>
    <name evidence="1" type="ORF">UY3_03484</name>
</gene>
<keyword evidence="2" id="KW-1185">Reference proteome</keyword>
<accession>M7BN66</accession>
<organism evidence="1 2">
    <name type="scientific">Chelonia mydas</name>
    <name type="common">Green sea-turtle</name>
    <name type="synonym">Chelonia agassizi</name>
    <dbReference type="NCBI Taxonomy" id="8469"/>
    <lineage>
        <taxon>Eukaryota</taxon>
        <taxon>Metazoa</taxon>
        <taxon>Chordata</taxon>
        <taxon>Craniata</taxon>
        <taxon>Vertebrata</taxon>
        <taxon>Euteleostomi</taxon>
        <taxon>Archelosauria</taxon>
        <taxon>Testudinata</taxon>
        <taxon>Testudines</taxon>
        <taxon>Cryptodira</taxon>
        <taxon>Durocryptodira</taxon>
        <taxon>Americhelydia</taxon>
        <taxon>Chelonioidea</taxon>
        <taxon>Cheloniidae</taxon>
        <taxon>Chelonia</taxon>
    </lineage>
</organism>
<protein>
    <submittedName>
        <fullName evidence="1">Uncharacterized protein</fullName>
    </submittedName>
</protein>
<proteinExistence type="predicted"/>
<reference evidence="2" key="1">
    <citation type="journal article" date="2013" name="Nat. Genet.">
        <title>The draft genomes of soft-shell turtle and green sea turtle yield insights into the development and evolution of the turtle-specific body plan.</title>
        <authorList>
            <person name="Wang Z."/>
            <person name="Pascual-Anaya J."/>
            <person name="Zadissa A."/>
            <person name="Li W."/>
            <person name="Niimura Y."/>
            <person name="Huang Z."/>
            <person name="Li C."/>
            <person name="White S."/>
            <person name="Xiong Z."/>
            <person name="Fang D."/>
            <person name="Wang B."/>
            <person name="Ming Y."/>
            <person name="Chen Y."/>
            <person name="Zheng Y."/>
            <person name="Kuraku S."/>
            <person name="Pignatelli M."/>
            <person name="Herrero J."/>
            <person name="Beal K."/>
            <person name="Nozawa M."/>
            <person name="Li Q."/>
            <person name="Wang J."/>
            <person name="Zhang H."/>
            <person name="Yu L."/>
            <person name="Shigenobu S."/>
            <person name="Wang J."/>
            <person name="Liu J."/>
            <person name="Flicek P."/>
            <person name="Searle S."/>
            <person name="Wang J."/>
            <person name="Kuratani S."/>
            <person name="Yin Y."/>
            <person name="Aken B."/>
            <person name="Zhang G."/>
            <person name="Irie N."/>
        </authorList>
    </citation>
    <scope>NUCLEOTIDE SEQUENCE [LARGE SCALE GENOMIC DNA]</scope>
</reference>
<dbReference type="EMBL" id="KB517139">
    <property type="protein sequence ID" value="EMP39311.1"/>
    <property type="molecule type" value="Genomic_DNA"/>
</dbReference>
<dbReference type="Proteomes" id="UP000031443">
    <property type="component" value="Unassembled WGS sequence"/>
</dbReference>
<dbReference type="AlphaFoldDB" id="M7BN66"/>
<name>M7BN66_CHEMY</name>
<evidence type="ECO:0000313" key="1">
    <source>
        <dbReference type="EMBL" id="EMP39311.1"/>
    </source>
</evidence>